<dbReference type="RefSeq" id="WP_119972909.1">
    <property type="nucleotide sequence ID" value="NZ_CP032416.1"/>
</dbReference>
<evidence type="ECO:0000256" key="2">
    <source>
        <dbReference type="ARBA" id="ARBA00022491"/>
    </source>
</evidence>
<dbReference type="InterPro" id="IPR036107">
    <property type="entry name" value="CsrA_sf"/>
</dbReference>
<sequence length="74" mass="8244">MLVISRKKGQSILIGEDVEITVTKIDDGSVKLSISAPKDITILRKELYKEIESENKSAVSSDISLLKKIDKRDI</sequence>
<protein>
    <recommendedName>
        <fullName evidence="6">Translational regulator CsrA</fullName>
    </recommendedName>
</protein>
<gene>
    <name evidence="6 7" type="primary">csrA</name>
    <name evidence="7" type="ORF">D4Z93_09300</name>
</gene>
<dbReference type="GO" id="GO:0005829">
    <property type="term" value="C:cytosol"/>
    <property type="evidence" value="ECO:0007669"/>
    <property type="project" value="TreeGrafter"/>
</dbReference>
<dbReference type="GO" id="GO:0006402">
    <property type="term" value="P:mRNA catabolic process"/>
    <property type="evidence" value="ECO:0007669"/>
    <property type="project" value="InterPro"/>
</dbReference>
<dbReference type="GO" id="GO:0045947">
    <property type="term" value="P:negative regulation of translational initiation"/>
    <property type="evidence" value="ECO:0007669"/>
    <property type="project" value="UniProtKB-UniRule"/>
</dbReference>
<comment type="subunit">
    <text evidence="6">Homodimer; the beta-strands of each monomer intercalate to form a hydrophobic core, while the alpha-helices form wings that extend away from the core.</text>
</comment>
<evidence type="ECO:0000256" key="4">
    <source>
        <dbReference type="ARBA" id="ARBA00022845"/>
    </source>
</evidence>
<keyword evidence="4 6" id="KW-0810">Translation regulation</keyword>
<reference evidence="7 8" key="1">
    <citation type="journal article" date="2019" name="Int. J. Syst. Evol. Microbiol.">
        <title>Clostridium fermenticellae sp. nov., isolated from the mud in a fermentation cellar for the production of the Chinese liquor, baijiu.</title>
        <authorList>
            <person name="Xu P.X."/>
            <person name="Chai L.J."/>
            <person name="Qiu T."/>
            <person name="Zhang X.J."/>
            <person name="Lu Z.M."/>
            <person name="Xiao C."/>
            <person name="Wang S.T."/>
            <person name="Shen C.H."/>
            <person name="Shi J.S."/>
            <person name="Xu Z.H."/>
        </authorList>
    </citation>
    <scope>NUCLEOTIDE SEQUENCE [LARGE SCALE GENOMIC DNA]</scope>
    <source>
        <strain evidence="7 8">JN500901</strain>
    </source>
</reference>
<accession>A0A386H5B8</accession>
<dbReference type="HAMAP" id="MF_00167">
    <property type="entry name" value="CsrA"/>
    <property type="match status" value="1"/>
</dbReference>
<name>A0A386H5B8_9CLOT</name>
<dbReference type="Pfam" id="PF02599">
    <property type="entry name" value="CsrA"/>
    <property type="match status" value="1"/>
</dbReference>
<dbReference type="Gene3D" id="2.60.40.4380">
    <property type="entry name" value="Translational regulator CsrA"/>
    <property type="match status" value="1"/>
</dbReference>
<dbReference type="EMBL" id="CP032416">
    <property type="protein sequence ID" value="AYD40715.1"/>
    <property type="molecule type" value="Genomic_DNA"/>
</dbReference>
<dbReference type="OrthoDB" id="9809061at2"/>
<evidence type="ECO:0000313" key="8">
    <source>
        <dbReference type="Proteomes" id="UP000266301"/>
    </source>
</evidence>
<dbReference type="InterPro" id="IPR003751">
    <property type="entry name" value="CsrA"/>
</dbReference>
<dbReference type="PANTHER" id="PTHR34984">
    <property type="entry name" value="CARBON STORAGE REGULATOR"/>
    <property type="match status" value="1"/>
</dbReference>
<dbReference type="GO" id="GO:0006109">
    <property type="term" value="P:regulation of carbohydrate metabolic process"/>
    <property type="evidence" value="ECO:0007669"/>
    <property type="project" value="InterPro"/>
</dbReference>
<dbReference type="GO" id="GO:1902208">
    <property type="term" value="P:regulation of bacterial-type flagellum assembly"/>
    <property type="evidence" value="ECO:0007669"/>
    <property type="project" value="UniProtKB-UniRule"/>
</dbReference>
<dbReference type="KEGG" id="cfer:D4Z93_09300"/>
<keyword evidence="8" id="KW-1185">Reference proteome</keyword>
<dbReference type="NCBIfam" id="NF002469">
    <property type="entry name" value="PRK01712.1"/>
    <property type="match status" value="1"/>
</dbReference>
<keyword evidence="5 6" id="KW-0694">RNA-binding</keyword>
<comment type="subcellular location">
    <subcellularLocation>
        <location evidence="6">Cytoplasm</location>
    </subcellularLocation>
</comment>
<dbReference type="NCBIfam" id="TIGR00202">
    <property type="entry name" value="csrA"/>
    <property type="match status" value="1"/>
</dbReference>
<dbReference type="GO" id="GO:0044781">
    <property type="term" value="P:bacterial-type flagellum organization"/>
    <property type="evidence" value="ECO:0007669"/>
    <property type="project" value="UniProtKB-KW"/>
</dbReference>
<dbReference type="Proteomes" id="UP000266301">
    <property type="component" value="Chromosome"/>
</dbReference>
<keyword evidence="1 6" id="KW-0963">Cytoplasm</keyword>
<comment type="similarity">
    <text evidence="6">Belongs to the CsrA/RsmA family.</text>
</comment>
<keyword evidence="2 6" id="KW-0678">Repressor</keyword>
<evidence type="ECO:0000256" key="5">
    <source>
        <dbReference type="ARBA" id="ARBA00022884"/>
    </source>
</evidence>
<dbReference type="FunFam" id="2.60.40.4380:FF:000002">
    <property type="entry name" value="Translational regulator CsrA"/>
    <property type="match status" value="1"/>
</dbReference>
<proteinExistence type="inferred from homology"/>
<evidence type="ECO:0000256" key="1">
    <source>
        <dbReference type="ARBA" id="ARBA00022490"/>
    </source>
</evidence>
<evidence type="ECO:0000256" key="3">
    <source>
        <dbReference type="ARBA" id="ARBA00022795"/>
    </source>
</evidence>
<comment type="function">
    <text evidence="6">A translational regulator that binds mRNA to regulate translation initiation and/or mRNA stability. Usually binds in the 5'-UTR at or near the Shine-Dalgarno sequence preventing ribosome-binding, thus repressing translation. Its main target seems to be the major flagellin gene, while its function is anatagonized by FliW.</text>
</comment>
<dbReference type="AlphaFoldDB" id="A0A386H5B8"/>
<dbReference type="GO" id="GO:0048027">
    <property type="term" value="F:mRNA 5'-UTR binding"/>
    <property type="evidence" value="ECO:0007669"/>
    <property type="project" value="UniProtKB-UniRule"/>
</dbReference>
<organism evidence="7 8">
    <name type="scientific">Clostridium fermenticellae</name>
    <dbReference type="NCBI Taxonomy" id="2068654"/>
    <lineage>
        <taxon>Bacteria</taxon>
        <taxon>Bacillati</taxon>
        <taxon>Bacillota</taxon>
        <taxon>Clostridia</taxon>
        <taxon>Eubacteriales</taxon>
        <taxon>Clostridiaceae</taxon>
        <taxon>Clostridium</taxon>
    </lineage>
</organism>
<dbReference type="SUPFAM" id="SSF117130">
    <property type="entry name" value="CsrA-like"/>
    <property type="match status" value="1"/>
</dbReference>
<keyword evidence="3 6" id="KW-1005">Bacterial flagellum biogenesis</keyword>
<evidence type="ECO:0000313" key="7">
    <source>
        <dbReference type="EMBL" id="AYD40715.1"/>
    </source>
</evidence>
<dbReference type="PANTHER" id="PTHR34984:SF1">
    <property type="entry name" value="CARBON STORAGE REGULATOR"/>
    <property type="match status" value="1"/>
</dbReference>
<evidence type="ECO:0000256" key="6">
    <source>
        <dbReference type="HAMAP-Rule" id="MF_00167"/>
    </source>
</evidence>